<dbReference type="PANTHER" id="PTHR45720:SF10">
    <property type="entry name" value="CHLORIDE CHANNEL PROTEIN 2"/>
    <property type="match status" value="1"/>
</dbReference>
<evidence type="ECO:0000256" key="2">
    <source>
        <dbReference type="ARBA" id="ARBA00022692"/>
    </source>
</evidence>
<accession>A0A4W4DMI9</accession>
<dbReference type="Proteomes" id="UP000314983">
    <property type="component" value="Chromosome 15"/>
</dbReference>
<evidence type="ECO:0000256" key="6">
    <source>
        <dbReference type="ARBA" id="ARBA00023136"/>
    </source>
</evidence>
<reference evidence="8" key="1">
    <citation type="journal article" date="2014" name="Science">
        <title>Nonhuman genetics. Genomic basis for the convergent evolution of electric organs.</title>
        <authorList>
            <person name="Gallant J.R."/>
            <person name="Traeger L.L."/>
            <person name="Volkening J.D."/>
            <person name="Moffett H."/>
            <person name="Chen P.H."/>
            <person name="Novina C.D."/>
            <person name="Phillips G.N.Jr."/>
            <person name="Anand R."/>
            <person name="Wells G.B."/>
            <person name="Pinch M."/>
            <person name="Guth R."/>
            <person name="Unguez G.A."/>
            <person name="Albert J.S."/>
            <person name="Zakon H.H."/>
            <person name="Samanta M.P."/>
            <person name="Sussman M.R."/>
        </authorList>
    </citation>
    <scope>NUCLEOTIDE SEQUENCE [LARGE SCALE GENOMIC DNA]</scope>
</reference>
<reference evidence="7" key="5">
    <citation type="submission" date="2025-09" db="UniProtKB">
        <authorList>
            <consortium name="Ensembl"/>
        </authorList>
    </citation>
    <scope>IDENTIFICATION</scope>
</reference>
<evidence type="ECO:0000256" key="3">
    <source>
        <dbReference type="ARBA" id="ARBA00022737"/>
    </source>
</evidence>
<evidence type="ECO:0000256" key="4">
    <source>
        <dbReference type="ARBA" id="ARBA00022989"/>
    </source>
</evidence>
<sequence length="98" mass="10395">TAVVLPEAIHANHTIFHVVPGSYAVAGAAAMSGAATHTISTAMIVFELTGQIGYLFPTIFSVIVANVVAQSLQPSLYESLIQIKRLPCLPDLSWDHPP</sequence>
<dbReference type="GO" id="GO:0005886">
    <property type="term" value="C:plasma membrane"/>
    <property type="evidence" value="ECO:0007669"/>
    <property type="project" value="TreeGrafter"/>
</dbReference>
<gene>
    <name evidence="7" type="primary">ATP6V0C</name>
</gene>
<dbReference type="Gene3D" id="1.10.3080.10">
    <property type="entry name" value="Clc chloride channel"/>
    <property type="match status" value="1"/>
</dbReference>
<dbReference type="SUPFAM" id="SSF81340">
    <property type="entry name" value="Clc chloride channel"/>
    <property type="match status" value="1"/>
</dbReference>
<keyword evidence="4" id="KW-1133">Transmembrane helix</keyword>
<evidence type="ECO:0000313" key="7">
    <source>
        <dbReference type="Ensembl" id="ENSEEEP00000000155.1"/>
    </source>
</evidence>
<evidence type="ECO:0000256" key="1">
    <source>
        <dbReference type="ARBA" id="ARBA00004141"/>
    </source>
</evidence>
<dbReference type="STRING" id="8005.ENSEEEP00000000155"/>
<proteinExistence type="predicted"/>
<evidence type="ECO:0000256" key="5">
    <source>
        <dbReference type="ARBA" id="ARBA00023122"/>
    </source>
</evidence>
<dbReference type="InterPro" id="IPR050970">
    <property type="entry name" value="Cl_channel_volt-gated"/>
</dbReference>
<keyword evidence="2" id="KW-0812">Transmembrane</keyword>
<keyword evidence="3" id="KW-0677">Repeat</keyword>
<name>A0A4W4DMI9_ELEEL</name>
<evidence type="ECO:0000313" key="8">
    <source>
        <dbReference type="Proteomes" id="UP000314983"/>
    </source>
</evidence>
<dbReference type="OMA" id="IHANHTI"/>
<dbReference type="InterPro" id="IPR014743">
    <property type="entry name" value="Cl-channel_core"/>
</dbReference>
<dbReference type="GeneTree" id="ENSGT00940000155439"/>
<reference evidence="7" key="3">
    <citation type="submission" date="2020-05" db="EMBL/GenBank/DDBJ databases">
        <title>Electrophorus electricus (electric eel) genome, fEleEle1, primary haplotype.</title>
        <authorList>
            <person name="Myers G."/>
            <person name="Meyer A."/>
            <person name="Fedrigo O."/>
            <person name="Formenti G."/>
            <person name="Rhie A."/>
            <person name="Tracey A."/>
            <person name="Sims Y."/>
            <person name="Jarvis E.D."/>
        </authorList>
    </citation>
    <scope>NUCLEOTIDE SEQUENCE [LARGE SCALE GENOMIC DNA]</scope>
</reference>
<reference evidence="8" key="2">
    <citation type="journal article" date="2017" name="Sci. Adv.">
        <title>A tail of two voltages: Proteomic comparison of the three electric organs of the electric eel.</title>
        <authorList>
            <person name="Traeger L.L."/>
            <person name="Sabat G."/>
            <person name="Barrett-Wilt G.A."/>
            <person name="Wells G.B."/>
            <person name="Sussman M.R."/>
        </authorList>
    </citation>
    <scope>NUCLEOTIDE SEQUENCE [LARGE SCALE GENOMIC DNA]</scope>
</reference>
<keyword evidence="6" id="KW-0472">Membrane</keyword>
<reference evidence="7" key="4">
    <citation type="submission" date="2025-08" db="UniProtKB">
        <authorList>
            <consortium name="Ensembl"/>
        </authorList>
    </citation>
    <scope>IDENTIFICATION</scope>
</reference>
<dbReference type="PANTHER" id="PTHR45720">
    <property type="entry name" value="CHLORIDE CHANNEL PROTEIN 2"/>
    <property type="match status" value="1"/>
</dbReference>
<protein>
    <submittedName>
        <fullName evidence="7">Uncharacterized protein</fullName>
    </submittedName>
</protein>
<dbReference type="Pfam" id="PF00654">
    <property type="entry name" value="Voltage_CLC"/>
    <property type="match status" value="1"/>
</dbReference>
<dbReference type="AlphaFoldDB" id="A0A4W4DMI9"/>
<comment type="subcellular location">
    <subcellularLocation>
        <location evidence="1">Membrane</location>
        <topology evidence="1">Multi-pass membrane protein</topology>
    </subcellularLocation>
</comment>
<organism evidence="7 8">
    <name type="scientific">Electrophorus electricus</name>
    <name type="common">Electric eel</name>
    <name type="synonym">Gymnotus electricus</name>
    <dbReference type="NCBI Taxonomy" id="8005"/>
    <lineage>
        <taxon>Eukaryota</taxon>
        <taxon>Metazoa</taxon>
        <taxon>Chordata</taxon>
        <taxon>Craniata</taxon>
        <taxon>Vertebrata</taxon>
        <taxon>Euteleostomi</taxon>
        <taxon>Actinopterygii</taxon>
        <taxon>Neopterygii</taxon>
        <taxon>Teleostei</taxon>
        <taxon>Ostariophysi</taxon>
        <taxon>Gymnotiformes</taxon>
        <taxon>Gymnotoidei</taxon>
        <taxon>Gymnotidae</taxon>
        <taxon>Electrophorus</taxon>
    </lineage>
</organism>
<keyword evidence="8" id="KW-1185">Reference proteome</keyword>
<dbReference type="PRINTS" id="PR00762">
    <property type="entry name" value="CLCHANNEL"/>
</dbReference>
<keyword evidence="5" id="KW-0129">CBS domain</keyword>
<dbReference type="GO" id="GO:0005247">
    <property type="term" value="F:voltage-gated chloride channel activity"/>
    <property type="evidence" value="ECO:0007669"/>
    <property type="project" value="TreeGrafter"/>
</dbReference>
<dbReference type="InterPro" id="IPR001807">
    <property type="entry name" value="ClC"/>
</dbReference>
<dbReference type="Ensembl" id="ENSEEET00000000161.2">
    <property type="protein sequence ID" value="ENSEEEP00000000155.1"/>
    <property type="gene ID" value="ENSEEEG00000000118.2"/>
</dbReference>